<keyword evidence="1" id="KW-0614">Plasmid</keyword>
<keyword evidence="2" id="KW-1185">Reference proteome</keyword>
<geneLocation type="plasmid" evidence="1 2">
    <name>pDAETH-2</name>
</geneLocation>
<proteinExistence type="predicted"/>
<dbReference type="Proteomes" id="UP001064971">
    <property type="component" value="Plasmid pDAETH-2"/>
</dbReference>
<sequence>MRQDIWRSVGLSLVLLGLVAQSAGDLARDRTLYERALRDHSPDHSAFLSFLPVLHAKTLRLAGHPGNAWAEVTRSRDGRPFPGHLGAARALEEDVILLALGRAPGANAPLAEAEEHPRGAPNVAWQARLHDLRAARPGPGAEAHRENARALRERHGLPDRHWSAL</sequence>
<accession>A0ABN6RQF6</accession>
<gene>
    <name evidence="1" type="ORF">DAETH_39600</name>
</gene>
<organism evidence="1 2">
    <name type="scientific">Deinococcus aetherius</name>
    <dbReference type="NCBI Taxonomy" id="200252"/>
    <lineage>
        <taxon>Bacteria</taxon>
        <taxon>Thermotogati</taxon>
        <taxon>Deinococcota</taxon>
        <taxon>Deinococci</taxon>
        <taxon>Deinococcales</taxon>
        <taxon>Deinococcaceae</taxon>
        <taxon>Deinococcus</taxon>
    </lineage>
</organism>
<dbReference type="RefSeq" id="WP_264778358.1">
    <property type="nucleotide sequence ID" value="NZ_AP026562.1"/>
</dbReference>
<protein>
    <submittedName>
        <fullName evidence="1">Uncharacterized protein</fullName>
    </submittedName>
</protein>
<evidence type="ECO:0000313" key="1">
    <source>
        <dbReference type="EMBL" id="BDP43991.1"/>
    </source>
</evidence>
<dbReference type="EMBL" id="AP026562">
    <property type="protein sequence ID" value="BDP43991.1"/>
    <property type="molecule type" value="Genomic_DNA"/>
</dbReference>
<evidence type="ECO:0000313" key="2">
    <source>
        <dbReference type="Proteomes" id="UP001064971"/>
    </source>
</evidence>
<reference evidence="1" key="1">
    <citation type="submission" date="2022-07" db="EMBL/GenBank/DDBJ databases">
        <title>Complete Genome Sequence of the Radioresistant Bacterium Deinococcus aetherius ST0316, Isolated from the Air Dust collected in Lower Stratosphere above Japan.</title>
        <authorList>
            <person name="Satoh K."/>
            <person name="Hagiwara K."/>
            <person name="Katsumata K."/>
            <person name="Kubo A."/>
            <person name="Yokobori S."/>
            <person name="Yamagishi A."/>
            <person name="Oono Y."/>
            <person name="Narumi I."/>
        </authorList>
    </citation>
    <scope>NUCLEOTIDE SEQUENCE</scope>
    <source>
        <strain evidence="1">ST0316</strain>
        <plasmid evidence="1">pDAETH-2</plasmid>
    </source>
</reference>
<name>A0ABN6RQF6_9DEIO</name>